<proteinExistence type="predicted"/>
<dbReference type="AlphaFoldDB" id="A0AA96X1Y4"/>
<gene>
    <name evidence="1" type="ORF">Q2T42_19700</name>
</gene>
<dbReference type="RefSeq" id="WP_316426245.1">
    <property type="nucleotide sequence ID" value="NZ_CP130144.1"/>
</dbReference>
<name>A0AA96X1Y4_LEPBY</name>
<dbReference type="EMBL" id="CP130144">
    <property type="protein sequence ID" value="WNZ44060.1"/>
    <property type="molecule type" value="Genomic_DNA"/>
</dbReference>
<dbReference type="PANTHER" id="PTHR35586:SF1">
    <property type="entry name" value="SLL1691 PROTEIN"/>
    <property type="match status" value="1"/>
</dbReference>
<evidence type="ECO:0000313" key="1">
    <source>
        <dbReference type="EMBL" id="WNZ44060.1"/>
    </source>
</evidence>
<sequence>MAKKKRADHDSPWKKMLRLYFPQVIEFFFPDIHRLIDWQKPCEFLDKEFQKIARDAEQGNRYADKLVKVWFKDGKSGCLLLHVEIQAKKEDAFPQRMLTYSIRIYDLFHTLATSLAILCDENVDWRPQDCILERPETRLAFEFGSRKLIDYRSQWSMLESSPNPFATIVMAHLKTQETKRSPKQRKVWKFSLMRRLYEQGWERQD</sequence>
<accession>A0AA96X1Y4</accession>
<organism evidence="1">
    <name type="scientific">Leptolyngbya boryana CZ1</name>
    <dbReference type="NCBI Taxonomy" id="3060204"/>
    <lineage>
        <taxon>Bacteria</taxon>
        <taxon>Bacillati</taxon>
        <taxon>Cyanobacteriota</taxon>
        <taxon>Cyanophyceae</taxon>
        <taxon>Leptolyngbyales</taxon>
        <taxon>Leptolyngbyaceae</taxon>
        <taxon>Leptolyngbya group</taxon>
        <taxon>Leptolyngbya</taxon>
    </lineage>
</organism>
<protein>
    <recommendedName>
        <fullName evidence="2">Transposase</fullName>
    </recommendedName>
</protein>
<reference evidence="1" key="2">
    <citation type="submission" date="2023-07" db="EMBL/GenBank/DDBJ databases">
        <authorList>
            <person name="Bai X.-H."/>
            <person name="Wang H.-H."/>
            <person name="Wang J."/>
            <person name="Ma M.-Y."/>
            <person name="Hu H.-H."/>
            <person name="Song Z.-L."/>
            <person name="Ma H.-G."/>
            <person name="Fan Y."/>
            <person name="Du C.-Y."/>
            <person name="Xu J.-C."/>
        </authorList>
    </citation>
    <scope>NUCLEOTIDE SEQUENCE</scope>
    <source>
        <strain evidence="1">CZ1</strain>
    </source>
</reference>
<evidence type="ECO:0008006" key="2">
    <source>
        <dbReference type="Google" id="ProtNLM"/>
    </source>
</evidence>
<reference evidence="1" key="1">
    <citation type="journal article" date="2023" name="Plants (Basel)">
        <title>Genomic Analysis of Leptolyngbya boryana CZ1 Reveals Efficient Carbon Fixation Modules.</title>
        <authorList>
            <person name="Bai X."/>
            <person name="Wang H."/>
            <person name="Cheng W."/>
            <person name="Wang J."/>
            <person name="Ma M."/>
            <person name="Hu H."/>
            <person name="Song Z."/>
            <person name="Ma H."/>
            <person name="Fan Y."/>
            <person name="Du C."/>
            <person name="Xu J."/>
        </authorList>
    </citation>
    <scope>NUCLEOTIDE SEQUENCE</scope>
    <source>
        <strain evidence="1">CZ1</strain>
    </source>
</reference>
<dbReference type="PANTHER" id="PTHR35586">
    <property type="entry name" value="SLL1691 PROTEIN"/>
    <property type="match status" value="1"/>
</dbReference>